<keyword evidence="12" id="KW-1185">Reference proteome</keyword>
<keyword evidence="5" id="KW-0694">RNA-binding</keyword>
<dbReference type="Pfam" id="PF22891">
    <property type="entry name" value="KH_PNO1_2nd"/>
    <property type="match status" value="1"/>
</dbReference>
<protein>
    <recommendedName>
        <fullName evidence="4">Pre-rRNA-processing protein PNO1</fullName>
    </recommendedName>
    <alternativeName>
        <fullName evidence="8">Pre-rRNA-processing protein pno1</fullName>
    </alternativeName>
</protein>
<evidence type="ECO:0000256" key="4">
    <source>
        <dbReference type="ARBA" id="ARBA00016042"/>
    </source>
</evidence>
<comment type="similarity">
    <text evidence="2">Belongs to the PNO1 family.</text>
</comment>
<dbReference type="GO" id="GO:0003723">
    <property type="term" value="F:RNA binding"/>
    <property type="evidence" value="ECO:0007669"/>
    <property type="project" value="UniProtKB-KW"/>
</dbReference>
<evidence type="ECO:0000256" key="1">
    <source>
        <dbReference type="ARBA" id="ARBA00004604"/>
    </source>
</evidence>
<evidence type="ECO:0000256" key="5">
    <source>
        <dbReference type="ARBA" id="ARBA00022884"/>
    </source>
</evidence>
<evidence type="ECO:0000256" key="8">
    <source>
        <dbReference type="ARBA" id="ARBA00071744"/>
    </source>
</evidence>
<dbReference type="PANTHER" id="PTHR12826:SF13">
    <property type="entry name" value="RNA-BINDING PROTEIN PNO1"/>
    <property type="match status" value="1"/>
</dbReference>
<accession>A0A4V6DGA9</accession>
<dbReference type="PANTHER" id="PTHR12826">
    <property type="entry name" value="RIBONUCLEASE Y"/>
    <property type="match status" value="1"/>
</dbReference>
<dbReference type="FunFam" id="3.30.1370.10:FF:000009">
    <property type="entry name" value="RNA-binding protein PNO1"/>
    <property type="match status" value="1"/>
</dbReference>
<dbReference type="InterPro" id="IPR055212">
    <property type="entry name" value="KH-I_PNO1_first"/>
</dbReference>
<feature type="region of interest" description="Disordered" evidence="9">
    <location>
        <begin position="1"/>
        <end position="27"/>
    </location>
</feature>
<dbReference type="CDD" id="cd22391">
    <property type="entry name" value="KH-I_PNO1_rpt1"/>
    <property type="match status" value="1"/>
</dbReference>
<evidence type="ECO:0000256" key="2">
    <source>
        <dbReference type="ARBA" id="ARBA00007515"/>
    </source>
</evidence>
<dbReference type="GO" id="GO:0005730">
    <property type="term" value="C:nucleolus"/>
    <property type="evidence" value="ECO:0007669"/>
    <property type="project" value="UniProtKB-SubCell"/>
</dbReference>
<evidence type="ECO:0000259" key="10">
    <source>
        <dbReference type="SMART" id="SM00322"/>
    </source>
</evidence>
<evidence type="ECO:0000313" key="12">
    <source>
        <dbReference type="Proteomes" id="UP000310108"/>
    </source>
</evidence>
<keyword evidence="6" id="KW-0539">Nucleus</keyword>
<dbReference type="OrthoDB" id="1932641at2759"/>
<comment type="subcellular location">
    <subcellularLocation>
        <location evidence="1">Nucleus</location>
        <location evidence="1">Nucleolus</location>
    </subcellularLocation>
</comment>
<dbReference type="SUPFAM" id="SSF54791">
    <property type="entry name" value="Eukaryotic type KH-domain (KH-domain type I)"/>
    <property type="match status" value="1"/>
</dbReference>
<dbReference type="CDD" id="cd22392">
    <property type="entry name" value="KH-I_PNO1_rpt2"/>
    <property type="match status" value="1"/>
</dbReference>
<dbReference type="InterPro" id="IPR036612">
    <property type="entry name" value="KH_dom_type_1_sf"/>
</dbReference>
<comment type="caution">
    <text evidence="11">The sequence shown here is derived from an EMBL/GenBank/DDBJ whole genome shotgun (WGS) entry which is preliminary data.</text>
</comment>
<dbReference type="STRING" id="1306861.A0A4V6DGA9"/>
<dbReference type="Gene3D" id="3.30.1370.10">
    <property type="entry name" value="K Homology domain, type 1"/>
    <property type="match status" value="1"/>
</dbReference>
<sequence>MPAPTALKQAEAAAPPFEAALQEPQQDEELLLDAPTLPEEMDAILPSVPYNGEEGEMVVDEENRPRFAPARDIDPVTRIETRKVPVPPHRFTPLKSAWPKSTLSCARGEEPRCEMPVTLTLGPPVYPPLVEHLKLQVRMNPRRKQVELRTSKHTTEDGALQKGEDFVKAFTLGFDVDDAIALLRLDDLYIETFEIRDVKQVMGNEAQGRAIGRIAGKDGKTKFAIENASKTRIVLADSKIHILGAYKNIHMARESIVSLILGKPPSKVYGNLRTVAARMKERF</sequence>
<dbReference type="InterPro" id="IPR055211">
    <property type="entry name" value="KH_PNO1_2nd"/>
</dbReference>
<proteinExistence type="inferred from homology"/>
<evidence type="ECO:0000256" key="7">
    <source>
        <dbReference type="ARBA" id="ARBA00025554"/>
    </source>
</evidence>
<organism evidence="11 12">
    <name type="scientific">Colletotrichum tanaceti</name>
    <dbReference type="NCBI Taxonomy" id="1306861"/>
    <lineage>
        <taxon>Eukaryota</taxon>
        <taxon>Fungi</taxon>
        <taxon>Dikarya</taxon>
        <taxon>Ascomycota</taxon>
        <taxon>Pezizomycotina</taxon>
        <taxon>Sordariomycetes</taxon>
        <taxon>Hypocreomycetidae</taxon>
        <taxon>Glomerellales</taxon>
        <taxon>Glomerellaceae</taxon>
        <taxon>Colletotrichum</taxon>
        <taxon>Colletotrichum destructivum species complex</taxon>
    </lineage>
</organism>
<dbReference type="SMART" id="SM00322">
    <property type="entry name" value="KH"/>
    <property type="match status" value="1"/>
</dbReference>
<feature type="domain" description="K Homology" evidence="10">
    <location>
        <begin position="196"/>
        <end position="261"/>
    </location>
</feature>
<feature type="compositionally biased region" description="Low complexity" evidence="9">
    <location>
        <begin position="9"/>
        <end position="24"/>
    </location>
</feature>
<dbReference type="EMBL" id="PJEX01000255">
    <property type="protein sequence ID" value="TKW52196.1"/>
    <property type="molecule type" value="Genomic_DNA"/>
</dbReference>
<evidence type="ECO:0000256" key="9">
    <source>
        <dbReference type="SAM" id="MobiDB-lite"/>
    </source>
</evidence>
<evidence type="ECO:0000313" key="11">
    <source>
        <dbReference type="EMBL" id="TKW52196.1"/>
    </source>
</evidence>
<gene>
    <name evidence="11" type="primary">PNO1</name>
    <name evidence="11" type="ORF">CTA1_8052</name>
</gene>
<name>A0A4V6DGA9_9PEZI</name>
<dbReference type="InterPro" id="IPR004087">
    <property type="entry name" value="KH_dom"/>
</dbReference>
<evidence type="ECO:0000256" key="6">
    <source>
        <dbReference type="ARBA" id="ARBA00023242"/>
    </source>
</evidence>
<comment type="function">
    <text evidence="7">Required for small ribosomal subunit (SSU) synthesis. Has a role in the processing of early nucleolar and late cytoplasmic pre-RNA species.</text>
</comment>
<dbReference type="Proteomes" id="UP000310108">
    <property type="component" value="Unassembled WGS sequence"/>
</dbReference>
<reference evidence="11 12" key="1">
    <citation type="journal article" date="2019" name="PLoS ONE">
        <title>Comparative genome analysis indicates high evolutionary potential of pathogenicity genes in Colletotrichum tanaceti.</title>
        <authorList>
            <person name="Lelwala R.V."/>
            <person name="Korhonen P.K."/>
            <person name="Young N.D."/>
            <person name="Scott J.B."/>
            <person name="Ades P.A."/>
            <person name="Gasser R.B."/>
            <person name="Taylor P.W.J."/>
        </authorList>
    </citation>
    <scope>NUCLEOTIDE SEQUENCE [LARGE SCALE GENOMIC DNA]</scope>
    <source>
        <strain evidence="11">BRIP57314</strain>
    </source>
</reference>
<comment type="subunit">
    <text evidence="3">Component of the small ribosomal subunit, ribosomal RNA processing complex (SSU RRP complex).</text>
</comment>
<dbReference type="AlphaFoldDB" id="A0A4V6DGA9"/>
<evidence type="ECO:0000256" key="3">
    <source>
        <dbReference type="ARBA" id="ARBA00011420"/>
    </source>
</evidence>